<keyword evidence="1" id="KW-1133">Transmembrane helix</keyword>
<evidence type="ECO:0008006" key="4">
    <source>
        <dbReference type="Google" id="ProtNLM"/>
    </source>
</evidence>
<feature type="transmembrane region" description="Helical" evidence="1">
    <location>
        <begin position="210"/>
        <end position="232"/>
    </location>
</feature>
<dbReference type="Gene3D" id="1.10.3730.20">
    <property type="match status" value="1"/>
</dbReference>
<feature type="transmembrane region" description="Helical" evidence="1">
    <location>
        <begin position="61"/>
        <end position="81"/>
    </location>
</feature>
<dbReference type="OrthoDB" id="1524053at2"/>
<dbReference type="InterPro" id="IPR037185">
    <property type="entry name" value="EmrE-like"/>
</dbReference>
<dbReference type="RefSeq" id="WP_085767986.1">
    <property type="nucleotide sequence ID" value="NZ_CP019344.1"/>
</dbReference>
<evidence type="ECO:0000256" key="1">
    <source>
        <dbReference type="SAM" id="Phobius"/>
    </source>
</evidence>
<evidence type="ECO:0000313" key="2">
    <source>
        <dbReference type="EMBL" id="ARN79182.1"/>
    </source>
</evidence>
<feature type="transmembrane region" description="Helical" evidence="1">
    <location>
        <begin position="146"/>
        <end position="167"/>
    </location>
</feature>
<feature type="transmembrane region" description="Helical" evidence="1">
    <location>
        <begin position="244"/>
        <end position="262"/>
    </location>
</feature>
<dbReference type="AlphaFoldDB" id="A0A1W6MNP5"/>
<feature type="transmembrane region" description="Helical" evidence="1">
    <location>
        <begin position="31"/>
        <end position="49"/>
    </location>
</feature>
<proteinExistence type="predicted"/>
<feature type="transmembrane region" description="Helical" evidence="1">
    <location>
        <begin position="6"/>
        <end position="24"/>
    </location>
</feature>
<dbReference type="SUPFAM" id="SSF103481">
    <property type="entry name" value="Multidrug resistance efflux transporter EmrE"/>
    <property type="match status" value="2"/>
</dbReference>
<feature type="transmembrane region" description="Helical" evidence="1">
    <location>
        <begin position="269"/>
        <end position="286"/>
    </location>
</feature>
<organism evidence="2 3">
    <name type="scientific">Nonlabens spongiae</name>
    <dbReference type="NCBI Taxonomy" id="331648"/>
    <lineage>
        <taxon>Bacteria</taxon>
        <taxon>Pseudomonadati</taxon>
        <taxon>Bacteroidota</taxon>
        <taxon>Flavobacteriia</taxon>
        <taxon>Flavobacteriales</taxon>
        <taxon>Flavobacteriaceae</taxon>
        <taxon>Nonlabens</taxon>
    </lineage>
</organism>
<reference evidence="2 3" key="1">
    <citation type="submission" date="2016-11" db="EMBL/GenBank/DDBJ databases">
        <title>Trade-off between light-utilization and light-protection in marine flavobacteria.</title>
        <authorList>
            <person name="Kumagai Y."/>
        </authorList>
    </citation>
    <scope>NUCLEOTIDE SEQUENCE [LARGE SCALE GENOMIC DNA]</scope>
    <source>
        <strain evidence="2 3">JCM 13191</strain>
    </source>
</reference>
<dbReference type="Proteomes" id="UP000193431">
    <property type="component" value="Chromosome"/>
</dbReference>
<protein>
    <recommendedName>
        <fullName evidence="4">EamA domain-containing protein</fullName>
    </recommendedName>
</protein>
<keyword evidence="1" id="KW-0812">Transmembrane</keyword>
<dbReference type="STRING" id="331648.BST97_14975"/>
<dbReference type="EMBL" id="CP019344">
    <property type="protein sequence ID" value="ARN79182.1"/>
    <property type="molecule type" value="Genomic_DNA"/>
</dbReference>
<evidence type="ECO:0000313" key="3">
    <source>
        <dbReference type="Proteomes" id="UP000193431"/>
    </source>
</evidence>
<accession>A0A1W6MNP5</accession>
<keyword evidence="3" id="KW-1185">Reference proteome</keyword>
<feature type="transmembrane region" description="Helical" evidence="1">
    <location>
        <begin position="88"/>
        <end position="110"/>
    </location>
</feature>
<gene>
    <name evidence="2" type="ORF">BST97_14975</name>
</gene>
<feature type="transmembrane region" description="Helical" evidence="1">
    <location>
        <begin position="179"/>
        <end position="198"/>
    </location>
</feature>
<feature type="transmembrane region" description="Helical" evidence="1">
    <location>
        <begin position="116"/>
        <end position="134"/>
    </location>
</feature>
<sequence>MIWLGLSIATSSLLYVIFKYFAVFNVNRLHAIVFNYLVAFITGIIAYRGDFLFDEILNAGWLPFSISLGILFITIFNVMALTSQKSGLSVAAVASKMSLVIPVIAGIWLYEESLGWIKAIGIIVALISVVLSSLKKRENTKLNKSLLILPLLLFAGSGAIDTIIKYAETTYVSDGKEPLFSAVCFLSAFIIGIGILIFEASKGRYIKSKSVIAGVVLGIPNYFSIFFIIMALKTAMASSVVWPINHVGTVLLTSVLGIVLFRERMSLRNYIGVGLAIAAIVVIAFAKA</sequence>
<keyword evidence="1" id="KW-0472">Membrane</keyword>
<name>A0A1W6MNP5_9FLAO</name>